<name>A0A495SAU1_9FLAO</name>
<dbReference type="RefSeq" id="WP_121462656.1">
    <property type="nucleotide sequence ID" value="NZ_RBXB01000003.1"/>
</dbReference>
<dbReference type="Proteomes" id="UP000272428">
    <property type="component" value="Unassembled WGS sequence"/>
</dbReference>
<comment type="caution">
    <text evidence="1">The sequence shown here is derived from an EMBL/GenBank/DDBJ whole genome shotgun (WGS) entry which is preliminary data.</text>
</comment>
<evidence type="ECO:0000313" key="2">
    <source>
        <dbReference type="Proteomes" id="UP000272428"/>
    </source>
</evidence>
<dbReference type="AlphaFoldDB" id="A0A495SAU1"/>
<accession>A0A495SAU1</accession>
<proteinExistence type="predicted"/>
<gene>
    <name evidence="1" type="ORF">BCF58_3100</name>
</gene>
<organism evidence="1 2">
    <name type="scientific">Chryseobacterium defluvii</name>
    <dbReference type="NCBI Taxonomy" id="160396"/>
    <lineage>
        <taxon>Bacteria</taxon>
        <taxon>Pseudomonadati</taxon>
        <taxon>Bacteroidota</taxon>
        <taxon>Flavobacteriia</taxon>
        <taxon>Flavobacteriales</taxon>
        <taxon>Weeksellaceae</taxon>
        <taxon>Chryseobacterium group</taxon>
        <taxon>Chryseobacterium</taxon>
    </lineage>
</organism>
<keyword evidence="2" id="KW-1185">Reference proteome</keyword>
<reference evidence="1 2" key="1">
    <citation type="submission" date="2018-10" db="EMBL/GenBank/DDBJ databases">
        <title>Genomic Encyclopedia of Archaeal and Bacterial Type Strains, Phase II (KMG-II): from individual species to whole genera.</title>
        <authorList>
            <person name="Goeker M."/>
        </authorList>
    </citation>
    <scope>NUCLEOTIDE SEQUENCE [LARGE SCALE GENOMIC DNA]</scope>
    <source>
        <strain evidence="1 2">DSM 14219</strain>
    </source>
</reference>
<dbReference type="OrthoDB" id="1258764at2"/>
<dbReference type="EMBL" id="RBXB01000003">
    <property type="protein sequence ID" value="RKS96669.1"/>
    <property type="molecule type" value="Genomic_DNA"/>
</dbReference>
<sequence>MKKPITYADWIEIFERFGNGDDTVLEEMDSGNFDLDAGTAQRFYIKAEEAYKTRKKLWLEKFQRYFENQNIKSVDDFGMLLLTGKKNLIPLSIFSDSKGFPEDLKIVFRKDLEEFVAEIKKSLKDSLPNTSKDKEKIILTINSFRLPENIVEKLDQNNNEEEERNLSTRRKIIF</sequence>
<protein>
    <submittedName>
        <fullName evidence="1">Uncharacterized protein</fullName>
    </submittedName>
</protein>
<evidence type="ECO:0000313" key="1">
    <source>
        <dbReference type="EMBL" id="RKS96669.1"/>
    </source>
</evidence>